<dbReference type="RefSeq" id="WP_103045775.1">
    <property type="nucleotide sequence ID" value="NZ_BAABBP010000020.1"/>
</dbReference>
<dbReference type="EMBL" id="BAABBP010000020">
    <property type="protein sequence ID" value="GAA3998425.1"/>
    <property type="molecule type" value="Genomic_DNA"/>
</dbReference>
<sequence length="168" mass="18691">MTTPAADDALPLGRFEGPGDFACCVRAGLQCAAEGGWRELILSDASFHDWPLGERAVIASLEQWARSGRRLTLLACEYDTMARRHPRFVRWRVQFDHLVSARQARGADLLELPSALWSGGWVLQRIDPLRSLGVADQDAGRRLALRQLLDEWLLRKSQPGFAASVLGL</sequence>
<evidence type="ECO:0000313" key="1">
    <source>
        <dbReference type="EMBL" id="GAA3998425.1"/>
    </source>
</evidence>
<protein>
    <submittedName>
        <fullName evidence="1">Uncharacterized protein</fullName>
    </submittedName>
</protein>
<keyword evidence="2" id="KW-1185">Reference proteome</keyword>
<dbReference type="Proteomes" id="UP001501627">
    <property type="component" value="Unassembled WGS sequence"/>
</dbReference>
<organism evidence="1 2">
    <name type="scientific">Comamonas faecalis</name>
    <dbReference type="NCBI Taxonomy" id="1387849"/>
    <lineage>
        <taxon>Bacteria</taxon>
        <taxon>Pseudomonadati</taxon>
        <taxon>Pseudomonadota</taxon>
        <taxon>Betaproteobacteria</taxon>
        <taxon>Burkholderiales</taxon>
        <taxon>Comamonadaceae</taxon>
        <taxon>Comamonas</taxon>
    </lineage>
</organism>
<evidence type="ECO:0000313" key="2">
    <source>
        <dbReference type="Proteomes" id="UP001501627"/>
    </source>
</evidence>
<name>A0ABP7RJB1_9BURK</name>
<accession>A0ABP7RJB1</accession>
<gene>
    <name evidence="1" type="ORF">GCM10022279_22700</name>
</gene>
<reference evidence="2" key="1">
    <citation type="journal article" date="2019" name="Int. J. Syst. Evol. Microbiol.">
        <title>The Global Catalogue of Microorganisms (GCM) 10K type strain sequencing project: providing services to taxonomists for standard genome sequencing and annotation.</title>
        <authorList>
            <consortium name="The Broad Institute Genomics Platform"/>
            <consortium name="The Broad Institute Genome Sequencing Center for Infectious Disease"/>
            <person name="Wu L."/>
            <person name="Ma J."/>
        </authorList>
    </citation>
    <scope>NUCLEOTIDE SEQUENCE [LARGE SCALE GENOMIC DNA]</scope>
    <source>
        <strain evidence="2">JCM 17561</strain>
    </source>
</reference>
<comment type="caution">
    <text evidence="1">The sequence shown here is derived from an EMBL/GenBank/DDBJ whole genome shotgun (WGS) entry which is preliminary data.</text>
</comment>
<proteinExistence type="predicted"/>